<reference evidence="1 2" key="1">
    <citation type="journal article" date="2010" name="J. Bacteriol.">
        <title>Genome sequence of Lentisphaera araneosa HTCC2155T, the type species of the order Lentisphaerales in the phylum Lentisphaerae.</title>
        <authorList>
            <person name="Thrash J.C."/>
            <person name="Cho J.C."/>
            <person name="Vergin K.L."/>
            <person name="Morris R.M."/>
            <person name="Giovannoni S.J."/>
        </authorList>
    </citation>
    <scope>NUCLEOTIDE SEQUENCE [LARGE SCALE GENOMIC DNA]</scope>
    <source>
        <strain evidence="1 2">HTCC2155</strain>
    </source>
</reference>
<dbReference type="eggNOG" id="COG3507">
    <property type="taxonomic scope" value="Bacteria"/>
</dbReference>
<organism evidence="1 2">
    <name type="scientific">Lentisphaera araneosa HTCC2155</name>
    <dbReference type="NCBI Taxonomy" id="313628"/>
    <lineage>
        <taxon>Bacteria</taxon>
        <taxon>Pseudomonadati</taxon>
        <taxon>Lentisphaerota</taxon>
        <taxon>Lentisphaeria</taxon>
        <taxon>Lentisphaerales</taxon>
        <taxon>Lentisphaeraceae</taxon>
        <taxon>Lentisphaera</taxon>
    </lineage>
</organism>
<accession>A6DSE8</accession>
<evidence type="ECO:0000313" key="1">
    <source>
        <dbReference type="EMBL" id="EDM25393.1"/>
    </source>
</evidence>
<keyword evidence="2" id="KW-1185">Reference proteome</keyword>
<comment type="caution">
    <text evidence="1">The sequence shown here is derived from an EMBL/GenBank/DDBJ whole genome shotgun (WGS) entry which is preliminary data.</text>
</comment>
<dbReference type="OrthoDB" id="6387072at2"/>
<dbReference type="AlphaFoldDB" id="A6DSE8"/>
<evidence type="ECO:0008006" key="3">
    <source>
        <dbReference type="Google" id="ProtNLM"/>
    </source>
</evidence>
<dbReference type="CDD" id="cd11576">
    <property type="entry name" value="GH99_GH71_like_2"/>
    <property type="match status" value="1"/>
</dbReference>
<name>A6DSE8_9BACT</name>
<dbReference type="EMBL" id="ABCK01000030">
    <property type="protein sequence ID" value="EDM25393.1"/>
    <property type="molecule type" value="Genomic_DNA"/>
</dbReference>
<gene>
    <name evidence="1" type="ORF">LNTAR_09676</name>
</gene>
<sequence>NKLKSELEELLAIRKSMSPYRGFKNSKIDNQGLHGKIMCGYQGWFTAKGDGSGSDWTHYKAGKELKPGSITIDLWPDMSEMDKDEKYPTPFKHADGSTAYLFSSYNGKTVDRHFGWMKDYKINGVFLQRFGVNLKRPDLYKRRNVITHHVQSAANKHGRTWAMMYDLTGFKAGDIKKHLIPDWVALKDKVKITEDPSYLHHKGKPVISVWGIGFDNDRKYSLKETEELIDFLKNDPVYGGNTVIVGTPSFWREETRDALKNSRLHEVLAKADIISPWTPGRYRTPKQATEHAQQVIKPDVKWCAERNLEHYPVIFPGFSWQNLMRTKGQDAKLNHIPRLKGQFMWTQASEYKKAGAKMLYVAMFDEVDEATAIMKCTNNPPVGKSNFIDYEGLPSDHYLKLCGEIRKMLNSKSTPPLKIPSPLRP</sequence>
<dbReference type="Proteomes" id="UP000004947">
    <property type="component" value="Unassembled WGS sequence"/>
</dbReference>
<dbReference type="STRING" id="313628.LNTAR_09676"/>
<feature type="non-terminal residue" evidence="1">
    <location>
        <position position="1"/>
    </location>
</feature>
<proteinExistence type="predicted"/>
<dbReference type="RefSeq" id="WP_007280757.1">
    <property type="nucleotide sequence ID" value="NZ_ABCK01000030.1"/>
</dbReference>
<evidence type="ECO:0000313" key="2">
    <source>
        <dbReference type="Proteomes" id="UP000004947"/>
    </source>
</evidence>
<protein>
    <recommendedName>
        <fullName evidence="3">Xylosidase/arabinosidase</fullName>
    </recommendedName>
</protein>
<dbReference type="Gene3D" id="3.20.20.80">
    <property type="entry name" value="Glycosidases"/>
    <property type="match status" value="1"/>
</dbReference>